<dbReference type="OrthoDB" id="612216at2759"/>
<dbReference type="InterPro" id="IPR006566">
    <property type="entry name" value="FBD"/>
</dbReference>
<evidence type="ECO:0000259" key="1">
    <source>
        <dbReference type="PROSITE" id="PS50181"/>
    </source>
</evidence>
<dbReference type="PROSITE" id="PS50181">
    <property type="entry name" value="FBOX"/>
    <property type="match status" value="1"/>
</dbReference>
<dbReference type="InterPro" id="IPR032675">
    <property type="entry name" value="LRR_dom_sf"/>
</dbReference>
<organism evidence="2 3">
    <name type="scientific">Aquilegia coerulea</name>
    <name type="common">Rocky mountain columbine</name>
    <dbReference type="NCBI Taxonomy" id="218851"/>
    <lineage>
        <taxon>Eukaryota</taxon>
        <taxon>Viridiplantae</taxon>
        <taxon>Streptophyta</taxon>
        <taxon>Embryophyta</taxon>
        <taxon>Tracheophyta</taxon>
        <taxon>Spermatophyta</taxon>
        <taxon>Magnoliopsida</taxon>
        <taxon>Ranunculales</taxon>
        <taxon>Ranunculaceae</taxon>
        <taxon>Thalictroideae</taxon>
        <taxon>Aquilegia</taxon>
    </lineage>
</organism>
<proteinExistence type="predicted"/>
<dbReference type="AlphaFoldDB" id="A0A2G5ETP0"/>
<gene>
    <name evidence="2" type="ORF">AQUCO_00400171v1</name>
</gene>
<feature type="domain" description="F-box" evidence="1">
    <location>
        <begin position="24"/>
        <end position="78"/>
    </location>
</feature>
<name>A0A2G5ETP0_AQUCA</name>
<evidence type="ECO:0000313" key="3">
    <source>
        <dbReference type="Proteomes" id="UP000230069"/>
    </source>
</evidence>
<accession>A0A2G5ETP0</accession>
<dbReference type="CDD" id="cd22160">
    <property type="entry name" value="F-box_AtFBL13-like"/>
    <property type="match status" value="1"/>
</dbReference>
<dbReference type="Pfam" id="PF08387">
    <property type="entry name" value="FBD"/>
    <property type="match status" value="1"/>
</dbReference>
<keyword evidence="3" id="KW-1185">Reference proteome</keyword>
<dbReference type="Pfam" id="PF00646">
    <property type="entry name" value="F-box"/>
    <property type="match status" value="1"/>
</dbReference>
<dbReference type="InParanoid" id="A0A2G5ETP0"/>
<dbReference type="SUPFAM" id="SSF52047">
    <property type="entry name" value="RNI-like"/>
    <property type="match status" value="1"/>
</dbReference>
<dbReference type="PANTHER" id="PTHR31900">
    <property type="entry name" value="F-BOX/RNI SUPERFAMILY PROTEIN-RELATED"/>
    <property type="match status" value="1"/>
</dbReference>
<protein>
    <recommendedName>
        <fullName evidence="1">F-box domain-containing protein</fullName>
    </recommendedName>
</protein>
<dbReference type="InterPro" id="IPR001810">
    <property type="entry name" value="F-box_dom"/>
</dbReference>
<dbReference type="InterPro" id="IPR036047">
    <property type="entry name" value="F-box-like_dom_sf"/>
</dbReference>
<dbReference type="Gene3D" id="1.20.1280.50">
    <property type="match status" value="1"/>
</dbReference>
<dbReference type="Proteomes" id="UP000230069">
    <property type="component" value="Unassembled WGS sequence"/>
</dbReference>
<reference evidence="2 3" key="1">
    <citation type="submission" date="2017-09" db="EMBL/GenBank/DDBJ databases">
        <title>WGS assembly of Aquilegia coerulea Goldsmith.</title>
        <authorList>
            <person name="Hodges S."/>
            <person name="Kramer E."/>
            <person name="Nordborg M."/>
            <person name="Tomkins J."/>
            <person name="Borevitz J."/>
            <person name="Derieg N."/>
            <person name="Yan J."/>
            <person name="Mihaltcheva S."/>
            <person name="Hayes R.D."/>
            <person name="Rokhsar D."/>
        </authorList>
    </citation>
    <scope>NUCLEOTIDE SEQUENCE [LARGE SCALE GENOMIC DNA]</scope>
    <source>
        <strain evidence="3">cv. Goldsmith</strain>
    </source>
</reference>
<dbReference type="PANTHER" id="PTHR31900:SF30">
    <property type="entry name" value="SUPERFAMILY PROTEIN, PUTATIVE-RELATED"/>
    <property type="match status" value="1"/>
</dbReference>
<dbReference type="InterPro" id="IPR053781">
    <property type="entry name" value="F-box_AtFBL13-like"/>
</dbReference>
<dbReference type="SUPFAM" id="SSF81383">
    <property type="entry name" value="F-box domain"/>
    <property type="match status" value="1"/>
</dbReference>
<dbReference type="STRING" id="218851.A0A2G5ETP0"/>
<dbReference type="FunCoup" id="A0A2G5ETP0">
    <property type="interactions" value="1575"/>
</dbReference>
<dbReference type="Gene3D" id="3.80.10.10">
    <property type="entry name" value="Ribonuclease Inhibitor"/>
    <property type="match status" value="1"/>
</dbReference>
<dbReference type="EMBL" id="KZ305021">
    <property type="protein sequence ID" value="PIA59128.1"/>
    <property type="molecule type" value="Genomic_DNA"/>
</dbReference>
<sequence>MDATVSAENFKKQKLFEQQCDGEIDRISNLPEHILHYILSFLPTKYAVGTSVLSTRWNGLWKFIHNLDFCDEHLYNSSSKRPNYWKRKRIFRDFVDKVLRHNDVSNINKCNLKCNECNAAYFNGWISTIIRRKVQELNISVFKECPFRFSDCLFTCESLRILKIYMSVSMKIPASVCFSSLKVLHLGKISFFCDQSIQEISLSFPILEKFILRYCVWPKNVTFFAPILQKLEIEDRSDGLNDCEIKIYAESLVSLKFDGGPYQKYSLCHLSSLVDASIELWPGEASVHHVGSLLKDIFNVKNLELSGSSIEVLSRPDFSNHLLALSCLIHLTVGYRVRVCGRALIDLLRSMPNLESICCPDGLSSIWFKGIGRVMGTTPKCFLSNLKLVEIRQFSWIAEKVWFLKFLIKSATVMDKFTIKLTTRASFDFPYSGELPEREIKQLQMLARNTNCVLDFS</sequence>
<dbReference type="InterPro" id="IPR050232">
    <property type="entry name" value="FBL13/AtMIF1-like"/>
</dbReference>
<evidence type="ECO:0000313" key="2">
    <source>
        <dbReference type="EMBL" id="PIA59128.1"/>
    </source>
</evidence>